<name>A0A318UF55_9SPHI</name>
<dbReference type="InterPro" id="IPR026377">
    <property type="entry name" value="Cell_surface_SprA"/>
</dbReference>
<feature type="compositionally biased region" description="Polar residues" evidence="1">
    <location>
        <begin position="1162"/>
        <end position="1188"/>
    </location>
</feature>
<keyword evidence="4" id="KW-1185">Reference proteome</keyword>
<feature type="domain" description="Gliding motility protein SprA N-terminal" evidence="2">
    <location>
        <begin position="54"/>
        <end position="432"/>
    </location>
</feature>
<accession>A0A318UF55</accession>
<proteinExistence type="predicted"/>
<dbReference type="Proteomes" id="UP000248198">
    <property type="component" value="Unassembled WGS sequence"/>
</dbReference>
<protein>
    <submittedName>
        <fullName evidence="3">Cell surface protein SprA</fullName>
    </submittedName>
</protein>
<feature type="domain" description="Gliding motility protein SprA N-terminal" evidence="2">
    <location>
        <begin position="1115"/>
        <end position="1646"/>
    </location>
</feature>
<feature type="region of interest" description="Disordered" evidence="1">
    <location>
        <begin position="1162"/>
        <end position="1199"/>
    </location>
</feature>
<gene>
    <name evidence="3" type="ORF">B0O44_109204</name>
</gene>
<organism evidence="3 4">
    <name type="scientific">Pedobacter nutrimenti</name>
    <dbReference type="NCBI Taxonomy" id="1241337"/>
    <lineage>
        <taxon>Bacteria</taxon>
        <taxon>Pseudomonadati</taxon>
        <taxon>Bacteroidota</taxon>
        <taxon>Sphingobacteriia</taxon>
        <taxon>Sphingobacteriales</taxon>
        <taxon>Sphingobacteriaceae</taxon>
        <taxon>Pedobacter</taxon>
    </lineage>
</organism>
<dbReference type="InterPro" id="IPR025684">
    <property type="entry name" value="SprA_N_dom"/>
</dbReference>
<sequence>MIFVVVAFRAEQTFSQVAPAKTKTDTTRNTFSLKEKQRLGLRPDYNPFNPLPSNVTREVEYDAVNKRYVIRERIGGRFLGPPQYLSIEEYQRLINSEIKRENWRMFSNTEVEGVRQTGIIPSLKVNSKAFEKIFGSNVIDIQPRGEAELTLLGRINKNANPLFNERQRVQSNFDFNQRIQMDVVGNIGTRMKINMNYNTEAQFDFENQVKLDYTGGEDDIIKKIEAGNVSMPLKSSLINGTQALFGIKTQLQFGKLSVTSVFSQQKSQSREIKINNGAQQNEYRLTGDKYEANKHYFLAQFFRDNYNKWMSTAPIISSGLNITRIEVWITNKTGNTQDSRDVVGFLDLGENSPYNTTLQGNGSLLPSGFSSNQFPRQSNNLLSRLPATAKLTNSNDLITFFQGSGGTDNYGKLTYARKLTDREFKFNPQLGYISLNTALNADEILTVAYRYTYSGQEYQVGEFSTDVAFDPTAPKLLYVKLLKNETIKTGLPTWNLMMKNIYSIGGYQISQQNFKLDIFRIDESTGVENPVIPEGEKLDQETKTILKNKQWIQVTRLDRLNQQGERKPDGVFDFQAENKPFTGSNNFTNNTNSNTSPGTINSNASLAGFASNMSSGYITIDPLNGRVIFPVLEPFGKDLKSQFLPSEQNLIDKYTYQALYDSTQVIAQQLFLKQNRYIIKGTYQSEISTEFPLNSINVPEGSVRVFAGTIPLQEGIDFTVDYQGGRVKILNTGLLTSGQPIKITTENSEMFGLQQRSLFGTRFDYKVNNKLNLGATYMNLTEKPLTAKVNIGEEPISNTMWGFDINYSSPSRFLTKLVDKIPFISTKAPSSITFSGEFAQLIPGHPSAINSDGSKGGTSYLDDFEASRSIIELKSAISWQLSGTPQQFPESALIDNLAYGYNRAKIAFYNIDPTFYDKTSSNIPSYLKNDQAEMSNHYVRQVLEQEVFPFKEIPTGQPTTLPTLDIAFYPTVRGPYNYVTTGFNPDGSLKNPRSRWGGLFRRIETNDFEALNIEYIELWMMDPFIYKPGSAGGDLYFNIGNISEDILKDGRKSLENGLPPDGDPSKFDETNWGRVPKLQPVVQAFDNNPDARKAQDVGLDGLSNDQERRKFAAQINQIRGQLNPDAAAKFVNDPSSDDYAYFRGSALDASRAKILKRYESYNGTEGNSKTSQQSQEDFGVDNSASTSLPDGEDINRDNNMTQSDEYYQYKISMRPADLMVGKKYITDKVTSQVKLANGQTQPVTWYQIRIPVAAYDLRVGGISDFKSIRFIRMFMTDFSDTTVLRFAKMQLVRGEWRQYNSNNEASQIIVDPLLGPVGPDNSSIEVATINIEENGKRTPIPYVVPPGIQRERDYSNYRGDTKQNEQSLTLTVKNLRDGYGRATFKTAYNDFRSYKRLEMFVHLEAIDNSVVKDYDLSAFLRIGTDNQDNYYEYNMPLVVTQPGTNNPYAIWPDQNKMDIQLELFQKAKLARNKATLPGGQLWPPNIPYEYIDGKNKVIIKGQPDMSKVRVYMLGVKNPKRNLANPGADDGLDKTAMLWFNELRLTEFDERGGWAATARLNAKLADFADVNISGSKSTIGFGSLEKRVSERNRADNVFFDISSSIELGKFFPQKTGIKVPMFISYSNQVSTPQYDPLKPDIELKKSLENTTKEEKKAILNYAQDYTTRNSINFTNVHKERTDPNKKPKLWDVENLSASYAYTSYSHRDFITENAIQKTYRASLAYNYSGPSKVITPFDKLIKSNTLALLKDVNFSILPSAINFRIDVDRYYSENSLRDNSPVNGIPINTTYNKNFLITRVYGISWNLTRSLTLDFDATNYSIVDEPNGRVNGLKRDTVWQNLLRLGRTTDYTHNLNITYALPINKIPGLDWVNVATRYGTNFNWQTEPLATLRDPNINLGNTIQNSRTIQLNPTLNLASLYNKFGFIRRSSNQEKGKNFWIGLLTSIKTINGAYTQTKGIFLPGYLPKTKFFGIDGATGAPGLGFVFGSQRDIRQMAINNGWITTDTLQSQLYINTLREDMSFTSTLEPIKDLRITLTANKNRTLNYSTNFRYNDNTHSFNNLSPSTTGDYSVSFISIGTAFSDGNGSTVSKLFNQFMANRQVISQRLGVQNPNSNGGSGGFSDGYDKSSQDVVISAFLAAYTGKSASSVSLNSFPKIPLPNWRLNYSGLTRIPLVEEYFKSVDLSHSYRSVYSVNGFNSLQRYAENEGHVYSRDENGNFLPFYQYSQVTIAEQFAPLIGIDTRLKNNITARFEIGKTRLLGLSLANSQLAQLSENNLTFGLGYRTSKFRFPFGLFKQLKMDNNMDFKLDVQVRDNKTVIYRADVTEAEVSSGAKNITLRPSVDYILNQRFNVKLFYDSNVTKPYTSQTFNTSFSNFGFSLRITLN</sequence>
<evidence type="ECO:0000259" key="2">
    <source>
        <dbReference type="Pfam" id="PF14349"/>
    </source>
</evidence>
<comment type="caution">
    <text evidence="3">The sequence shown here is derived from an EMBL/GenBank/DDBJ whole genome shotgun (WGS) entry which is preliminary data.</text>
</comment>
<feature type="region of interest" description="Disordered" evidence="1">
    <location>
        <begin position="1052"/>
        <end position="1071"/>
    </location>
</feature>
<dbReference type="NCBIfam" id="TIGR04189">
    <property type="entry name" value="surface_SprA"/>
    <property type="match status" value="2"/>
</dbReference>
<dbReference type="OrthoDB" id="9806090at2"/>
<dbReference type="Pfam" id="PF14349">
    <property type="entry name" value="SprA_N"/>
    <property type="match status" value="2"/>
</dbReference>
<evidence type="ECO:0000313" key="3">
    <source>
        <dbReference type="EMBL" id="PYF70107.1"/>
    </source>
</evidence>
<evidence type="ECO:0000256" key="1">
    <source>
        <dbReference type="SAM" id="MobiDB-lite"/>
    </source>
</evidence>
<evidence type="ECO:0000313" key="4">
    <source>
        <dbReference type="Proteomes" id="UP000248198"/>
    </source>
</evidence>
<dbReference type="RefSeq" id="WP_110834276.1">
    <property type="nucleotide sequence ID" value="NZ_QKLU01000009.1"/>
</dbReference>
<dbReference type="EMBL" id="QKLU01000009">
    <property type="protein sequence ID" value="PYF70107.1"/>
    <property type="molecule type" value="Genomic_DNA"/>
</dbReference>
<reference evidence="3 4" key="1">
    <citation type="submission" date="2018-06" db="EMBL/GenBank/DDBJ databases">
        <title>Genomic Encyclopedia of Archaeal and Bacterial Type Strains, Phase II (KMG-II): from individual species to whole genera.</title>
        <authorList>
            <person name="Goeker M."/>
        </authorList>
    </citation>
    <scope>NUCLEOTIDE SEQUENCE [LARGE SCALE GENOMIC DNA]</scope>
    <source>
        <strain evidence="3 4">DSM 27372</strain>
    </source>
</reference>